<dbReference type="EMBL" id="JBHTCJ010000012">
    <property type="protein sequence ID" value="MFC7343825.1"/>
    <property type="molecule type" value="Genomic_DNA"/>
</dbReference>
<keyword evidence="1" id="KW-0238">DNA-binding</keyword>
<gene>
    <name evidence="1" type="ORF">ACFQRI_20660</name>
</gene>
<protein>
    <submittedName>
        <fullName evidence="1">DNA-binding protein</fullName>
    </submittedName>
</protein>
<dbReference type="Proteomes" id="UP001596504">
    <property type="component" value="Unassembled WGS sequence"/>
</dbReference>
<proteinExistence type="predicted"/>
<evidence type="ECO:0000313" key="1">
    <source>
        <dbReference type="EMBL" id="MFC7343825.1"/>
    </source>
</evidence>
<dbReference type="GO" id="GO:0003677">
    <property type="term" value="F:DNA binding"/>
    <property type="evidence" value="ECO:0007669"/>
    <property type="project" value="UniProtKB-KW"/>
</dbReference>
<sequence>MAEVHRLDPISRIPSANTVYGAWERFVRGEDDIRGVRPEIALSWQRCRDQYRVDPLLAEAP</sequence>
<accession>A0ABW2LQD5</accession>
<comment type="caution">
    <text evidence="1">The sequence shown here is derived from an EMBL/GenBank/DDBJ whole genome shotgun (WGS) entry which is preliminary data.</text>
</comment>
<reference evidence="2" key="1">
    <citation type="journal article" date="2019" name="Int. J. Syst. Evol. Microbiol.">
        <title>The Global Catalogue of Microorganisms (GCM) 10K type strain sequencing project: providing services to taxonomists for standard genome sequencing and annotation.</title>
        <authorList>
            <consortium name="The Broad Institute Genomics Platform"/>
            <consortium name="The Broad Institute Genome Sequencing Center for Infectious Disease"/>
            <person name="Wu L."/>
            <person name="Ma J."/>
        </authorList>
    </citation>
    <scope>NUCLEOTIDE SEQUENCE [LARGE SCALE GENOMIC DNA]</scope>
    <source>
        <strain evidence="2">WLHS5</strain>
    </source>
</reference>
<evidence type="ECO:0000313" key="2">
    <source>
        <dbReference type="Proteomes" id="UP001596504"/>
    </source>
</evidence>
<organism evidence="1 2">
    <name type="scientific">Saccharopolyspora griseoalba</name>
    <dbReference type="NCBI Taxonomy" id="1431848"/>
    <lineage>
        <taxon>Bacteria</taxon>
        <taxon>Bacillati</taxon>
        <taxon>Actinomycetota</taxon>
        <taxon>Actinomycetes</taxon>
        <taxon>Pseudonocardiales</taxon>
        <taxon>Pseudonocardiaceae</taxon>
        <taxon>Saccharopolyspora</taxon>
    </lineage>
</organism>
<keyword evidence="2" id="KW-1185">Reference proteome</keyword>
<feature type="non-terminal residue" evidence="1">
    <location>
        <position position="61"/>
    </location>
</feature>
<name>A0ABW2LQD5_9PSEU</name>